<dbReference type="RefSeq" id="WP_236338106.1">
    <property type="nucleotide sequence ID" value="NZ_JAKIJS010000002.1"/>
</dbReference>
<evidence type="ECO:0000256" key="1">
    <source>
        <dbReference type="ARBA" id="ARBA00001974"/>
    </source>
</evidence>
<evidence type="ECO:0000256" key="2">
    <source>
        <dbReference type="ARBA" id="ARBA00004924"/>
    </source>
</evidence>
<name>A0ABS9H5U1_9BACL</name>
<evidence type="ECO:0000256" key="12">
    <source>
        <dbReference type="ARBA" id="ARBA00032493"/>
    </source>
</evidence>
<gene>
    <name evidence="15" type="ORF">L2716_16135</name>
</gene>
<evidence type="ECO:0000256" key="4">
    <source>
        <dbReference type="ARBA" id="ARBA00013076"/>
    </source>
</evidence>
<comment type="caution">
    <text evidence="15">The sequence shown here is derived from an EMBL/GenBank/DDBJ whole genome shotgun (WGS) entry which is preliminary data.</text>
</comment>
<keyword evidence="16" id="KW-1185">Reference proteome</keyword>
<proteinExistence type="inferred from homology"/>
<dbReference type="EC" id="1.14.13.59" evidence="4"/>
<reference evidence="15 16" key="1">
    <citation type="submission" date="2022-01" db="EMBL/GenBank/DDBJ databases">
        <title>Alkalihalobacillus sp. EGI L200015, a novel bacterium isolated from a salt lake sediment.</title>
        <authorList>
            <person name="Gao L."/>
            <person name="Fang B.-Z."/>
            <person name="Li W.-J."/>
        </authorList>
    </citation>
    <scope>NUCLEOTIDE SEQUENCE [LARGE SCALE GENOMIC DNA]</scope>
    <source>
        <strain evidence="15 16">KCTC 12718</strain>
    </source>
</reference>
<dbReference type="InterPro" id="IPR036188">
    <property type="entry name" value="FAD/NAD-bd_sf"/>
</dbReference>
<comment type="pathway">
    <text evidence="2">Siderophore biosynthesis.</text>
</comment>
<dbReference type="SUPFAM" id="SSF51905">
    <property type="entry name" value="FAD/NAD(P)-binding domain"/>
    <property type="match status" value="2"/>
</dbReference>
<evidence type="ECO:0000256" key="9">
    <source>
        <dbReference type="ARBA" id="ARBA00023002"/>
    </source>
</evidence>
<dbReference type="GO" id="GO:0004497">
    <property type="term" value="F:monooxygenase activity"/>
    <property type="evidence" value="ECO:0007669"/>
    <property type="project" value="UniProtKB-KW"/>
</dbReference>
<evidence type="ECO:0000256" key="11">
    <source>
        <dbReference type="ARBA" id="ARBA00031158"/>
    </source>
</evidence>
<organism evidence="15 16">
    <name type="scientific">Pseudalkalibacillus berkeleyi</name>
    <dbReference type="NCBI Taxonomy" id="1069813"/>
    <lineage>
        <taxon>Bacteria</taxon>
        <taxon>Bacillati</taxon>
        <taxon>Bacillota</taxon>
        <taxon>Bacilli</taxon>
        <taxon>Bacillales</taxon>
        <taxon>Fictibacillaceae</taxon>
        <taxon>Pseudalkalibacillus</taxon>
    </lineage>
</organism>
<comment type="similarity">
    <text evidence="3">Belongs to the lysine N(6)-hydroxylase/L-ornithine N(5)-oxygenase family.</text>
</comment>
<evidence type="ECO:0000256" key="13">
    <source>
        <dbReference type="ARBA" id="ARBA00032738"/>
    </source>
</evidence>
<keyword evidence="8" id="KW-0521">NADP</keyword>
<dbReference type="Pfam" id="PF13434">
    <property type="entry name" value="Lys_Orn_oxgnase"/>
    <property type="match status" value="1"/>
</dbReference>
<keyword evidence="6" id="KW-0285">Flavoprotein</keyword>
<evidence type="ECO:0000256" key="7">
    <source>
        <dbReference type="ARBA" id="ARBA00022827"/>
    </source>
</evidence>
<comment type="cofactor">
    <cofactor evidence="1">
        <name>FAD</name>
        <dbReference type="ChEBI" id="CHEBI:57692"/>
    </cofactor>
</comment>
<evidence type="ECO:0000256" key="10">
    <source>
        <dbReference type="ARBA" id="ARBA00029939"/>
    </source>
</evidence>
<accession>A0ABS9H5U1</accession>
<keyword evidence="15" id="KW-0503">Monooxygenase</keyword>
<dbReference type="PANTHER" id="PTHR42802">
    <property type="entry name" value="MONOOXYGENASE"/>
    <property type="match status" value="1"/>
</dbReference>
<keyword evidence="9" id="KW-0560">Oxidoreductase</keyword>
<evidence type="ECO:0000313" key="16">
    <source>
        <dbReference type="Proteomes" id="UP001649381"/>
    </source>
</evidence>
<protein>
    <recommendedName>
        <fullName evidence="5">L-lysine N6-monooxygenase MbtG</fullName>
        <ecNumber evidence="4">1.14.13.59</ecNumber>
    </recommendedName>
    <alternativeName>
        <fullName evidence="13">Lysine 6-N-hydroxylase</fullName>
    </alternativeName>
    <alternativeName>
        <fullName evidence="12">Lysine N6-hydroxylase</fullName>
    </alternativeName>
    <alternativeName>
        <fullName evidence="10">Lysine-N-oxygenase</fullName>
    </alternativeName>
    <alternativeName>
        <fullName evidence="11">Mycobactin synthase protein G</fullName>
    </alternativeName>
</protein>
<sequence>MYDVIGVGIGPFNLGLAALADQVDGMDALFFDQSAKFEWHPGMLIEGSDLQVPFLADLVTLADPTNPHSFLNYLHANNRLYKFYFFNRFDIPRREYSDYAAWVASRLDNCSFGKRVIDVKYNAQESEAYYEVVVHDIETQAVEHFFSKHIVMGTGSVPLVPMETEGCSTEDVFHSSQFRFYEEEAKRSNSITVIGSGQSAAEVFYELLADQHQYRYDLTWYTRSVGFLQLESAKLGQEVFSPDYVSYFHELSFEDRKNALSTLGQLRKGIDPETLKKIYDLLYHRSVDQQTRNVTIQPLTEVQKIQNAENESGYQLSCHQWQKGESFRHHSEKVVLATGYKPHIPKWFEKFNDQIEWEDEKRYKVSIDYRLQFKNQRNNHIFTLTNLEHSHGAGATNLGLSVYRNQQIINTICGEEVYPITQETVFQQFEENEKADL</sequence>
<dbReference type="Gene3D" id="3.50.50.60">
    <property type="entry name" value="FAD/NAD(P)-binding domain"/>
    <property type="match status" value="1"/>
</dbReference>
<evidence type="ECO:0000256" key="6">
    <source>
        <dbReference type="ARBA" id="ARBA00022630"/>
    </source>
</evidence>
<comment type="catalytic activity">
    <reaction evidence="14">
        <text>L-lysine + NADPH + O2 = N(6)-hydroxy-L-lysine + NADP(+) + H2O</text>
        <dbReference type="Rhea" id="RHEA:23228"/>
        <dbReference type="ChEBI" id="CHEBI:15377"/>
        <dbReference type="ChEBI" id="CHEBI:15379"/>
        <dbReference type="ChEBI" id="CHEBI:32551"/>
        <dbReference type="ChEBI" id="CHEBI:57783"/>
        <dbReference type="ChEBI" id="CHEBI:57820"/>
        <dbReference type="ChEBI" id="CHEBI:58349"/>
        <dbReference type="EC" id="1.14.13.59"/>
    </reaction>
</comment>
<evidence type="ECO:0000256" key="14">
    <source>
        <dbReference type="ARBA" id="ARBA00048407"/>
    </source>
</evidence>
<dbReference type="PANTHER" id="PTHR42802:SF1">
    <property type="entry name" value="L-ORNITHINE N(5)-MONOOXYGENASE"/>
    <property type="match status" value="1"/>
</dbReference>
<evidence type="ECO:0000313" key="15">
    <source>
        <dbReference type="EMBL" id="MCF6139266.1"/>
    </source>
</evidence>
<evidence type="ECO:0000256" key="5">
    <source>
        <dbReference type="ARBA" id="ARBA00016406"/>
    </source>
</evidence>
<dbReference type="Proteomes" id="UP001649381">
    <property type="component" value="Unassembled WGS sequence"/>
</dbReference>
<dbReference type="InterPro" id="IPR025700">
    <property type="entry name" value="Lys/Orn_oxygenase"/>
</dbReference>
<keyword evidence="7" id="KW-0274">FAD</keyword>
<evidence type="ECO:0000256" key="3">
    <source>
        <dbReference type="ARBA" id="ARBA00007588"/>
    </source>
</evidence>
<evidence type="ECO:0000256" key="8">
    <source>
        <dbReference type="ARBA" id="ARBA00022857"/>
    </source>
</evidence>
<dbReference type="EMBL" id="JAKIJS010000002">
    <property type="protein sequence ID" value="MCF6139266.1"/>
    <property type="molecule type" value="Genomic_DNA"/>
</dbReference>